<organism evidence="1 2">
    <name type="scientific">Azohydromonas caseinilytica</name>
    <dbReference type="NCBI Taxonomy" id="2728836"/>
    <lineage>
        <taxon>Bacteria</taxon>
        <taxon>Pseudomonadati</taxon>
        <taxon>Pseudomonadota</taxon>
        <taxon>Betaproteobacteria</taxon>
        <taxon>Burkholderiales</taxon>
        <taxon>Sphaerotilaceae</taxon>
        <taxon>Azohydromonas</taxon>
    </lineage>
</organism>
<gene>
    <name evidence="1" type="ORF">HHL10_00365</name>
</gene>
<keyword evidence="2" id="KW-1185">Reference proteome</keyword>
<name>A0A848F5Q1_9BURK</name>
<evidence type="ECO:0000313" key="1">
    <source>
        <dbReference type="EMBL" id="NML13431.1"/>
    </source>
</evidence>
<dbReference type="Proteomes" id="UP000574067">
    <property type="component" value="Unassembled WGS sequence"/>
</dbReference>
<dbReference type="AlphaFoldDB" id="A0A848F5Q1"/>
<sequence>MNSLFLFTDSEIAAAVPTPEGVHIRLSAAHVVQSNPAISEKSIEGFSQGVELVLPGVQLDKPATDLIGRLSQGRIRINGQWSPSIPLPHTHSGPTKLELSFANQSFLALEAEGMECRFEGEPNFHESMVC</sequence>
<dbReference type="EMBL" id="JABBFW010000001">
    <property type="protein sequence ID" value="NML13431.1"/>
    <property type="molecule type" value="Genomic_DNA"/>
</dbReference>
<reference evidence="1 2" key="1">
    <citation type="submission" date="2020-04" db="EMBL/GenBank/DDBJ databases">
        <title>Azohydromonas sp. isolated from soil.</title>
        <authorList>
            <person name="Dahal R.H."/>
        </authorList>
    </citation>
    <scope>NUCLEOTIDE SEQUENCE [LARGE SCALE GENOMIC DNA]</scope>
    <source>
        <strain evidence="1 2">G-1-1-14</strain>
    </source>
</reference>
<protein>
    <submittedName>
        <fullName evidence="1">Uncharacterized protein</fullName>
    </submittedName>
</protein>
<evidence type="ECO:0000313" key="2">
    <source>
        <dbReference type="Proteomes" id="UP000574067"/>
    </source>
</evidence>
<dbReference type="RefSeq" id="WP_169158364.1">
    <property type="nucleotide sequence ID" value="NZ_JABBFW010000001.1"/>
</dbReference>
<comment type="caution">
    <text evidence="1">The sequence shown here is derived from an EMBL/GenBank/DDBJ whole genome shotgun (WGS) entry which is preliminary data.</text>
</comment>
<proteinExistence type="predicted"/>
<accession>A0A848F5Q1</accession>